<dbReference type="EMBL" id="RKRF01000008">
    <property type="protein sequence ID" value="RPF53917.1"/>
    <property type="molecule type" value="Genomic_DNA"/>
</dbReference>
<comment type="caution">
    <text evidence="1">The sequence shown here is derived from an EMBL/GenBank/DDBJ whole genome shotgun (WGS) entry which is preliminary data.</text>
</comment>
<protein>
    <submittedName>
        <fullName evidence="1">Uncharacterized protein</fullName>
    </submittedName>
</protein>
<dbReference type="AlphaFoldDB" id="A0A3N5B969"/>
<evidence type="ECO:0000313" key="2">
    <source>
        <dbReference type="Proteomes" id="UP000276443"/>
    </source>
</evidence>
<reference evidence="1 2" key="1">
    <citation type="submission" date="2018-11" db="EMBL/GenBank/DDBJ databases">
        <title>Genomic Encyclopedia of Type Strains, Phase IV (KMG-IV): sequencing the most valuable type-strain genomes for metagenomic binning, comparative biology and taxonomic classification.</title>
        <authorList>
            <person name="Goeker M."/>
        </authorList>
    </citation>
    <scope>NUCLEOTIDE SEQUENCE [LARGE SCALE GENOMIC DNA]</scope>
    <source>
        <strain evidence="1 2">DSM 18090</strain>
    </source>
</reference>
<name>A0A3N5B969_9BACI</name>
<sequence>MKKILSFLLISAGTFYMIYLQFVASVNPNDAVERSIQKGKIDAQDIVVTHLEDDYAYTLFYNEDSYGFAKTEEFALGWRVVDVVDGLPFDQSLANEGYLFDKAIGMVHGLVDSVVEKVNVGEEGSNITHIPGQDVRVWYNVGVSQEDTEQVKYVGENDIEF</sequence>
<organism evidence="1 2">
    <name type="scientific">Aquisalibacillus elongatus</name>
    <dbReference type="NCBI Taxonomy" id="485577"/>
    <lineage>
        <taxon>Bacteria</taxon>
        <taxon>Bacillati</taxon>
        <taxon>Bacillota</taxon>
        <taxon>Bacilli</taxon>
        <taxon>Bacillales</taxon>
        <taxon>Bacillaceae</taxon>
        <taxon>Aquisalibacillus</taxon>
    </lineage>
</organism>
<dbReference type="OrthoDB" id="2604331at2"/>
<proteinExistence type="predicted"/>
<gene>
    <name evidence="1" type="ORF">EDC24_1102</name>
</gene>
<keyword evidence="2" id="KW-1185">Reference proteome</keyword>
<dbReference type="Proteomes" id="UP000276443">
    <property type="component" value="Unassembled WGS sequence"/>
</dbReference>
<dbReference type="RefSeq" id="WP_124220491.1">
    <property type="nucleotide sequence ID" value="NZ_RKRF01000008.1"/>
</dbReference>
<evidence type="ECO:0000313" key="1">
    <source>
        <dbReference type="EMBL" id="RPF53917.1"/>
    </source>
</evidence>
<accession>A0A3N5B969</accession>